<dbReference type="AlphaFoldDB" id="A0AAD7J4T6"/>
<evidence type="ECO:0000313" key="2">
    <source>
        <dbReference type="EMBL" id="KAJ7757132.1"/>
    </source>
</evidence>
<reference evidence="2" key="1">
    <citation type="submission" date="2023-03" db="EMBL/GenBank/DDBJ databases">
        <title>Massive genome expansion in bonnet fungi (Mycena s.s.) driven by repeated elements and novel gene families across ecological guilds.</title>
        <authorList>
            <consortium name="Lawrence Berkeley National Laboratory"/>
            <person name="Harder C.B."/>
            <person name="Miyauchi S."/>
            <person name="Viragh M."/>
            <person name="Kuo A."/>
            <person name="Thoen E."/>
            <person name="Andreopoulos B."/>
            <person name="Lu D."/>
            <person name="Skrede I."/>
            <person name="Drula E."/>
            <person name="Henrissat B."/>
            <person name="Morin E."/>
            <person name="Kohler A."/>
            <person name="Barry K."/>
            <person name="LaButti K."/>
            <person name="Morin E."/>
            <person name="Salamov A."/>
            <person name="Lipzen A."/>
            <person name="Mereny Z."/>
            <person name="Hegedus B."/>
            <person name="Baldrian P."/>
            <person name="Stursova M."/>
            <person name="Weitz H."/>
            <person name="Taylor A."/>
            <person name="Grigoriev I.V."/>
            <person name="Nagy L.G."/>
            <person name="Martin F."/>
            <person name="Kauserud H."/>
        </authorList>
    </citation>
    <scope>NUCLEOTIDE SEQUENCE</scope>
    <source>
        <strain evidence="2">CBHHK182m</strain>
    </source>
</reference>
<organism evidence="2 3">
    <name type="scientific">Mycena metata</name>
    <dbReference type="NCBI Taxonomy" id="1033252"/>
    <lineage>
        <taxon>Eukaryota</taxon>
        <taxon>Fungi</taxon>
        <taxon>Dikarya</taxon>
        <taxon>Basidiomycota</taxon>
        <taxon>Agaricomycotina</taxon>
        <taxon>Agaricomycetes</taxon>
        <taxon>Agaricomycetidae</taxon>
        <taxon>Agaricales</taxon>
        <taxon>Marasmiineae</taxon>
        <taxon>Mycenaceae</taxon>
        <taxon>Mycena</taxon>
    </lineage>
</organism>
<keyword evidence="1" id="KW-1133">Transmembrane helix</keyword>
<comment type="caution">
    <text evidence="2">The sequence shown here is derived from an EMBL/GenBank/DDBJ whole genome shotgun (WGS) entry which is preliminary data.</text>
</comment>
<keyword evidence="1" id="KW-0812">Transmembrane</keyword>
<evidence type="ECO:0000313" key="3">
    <source>
        <dbReference type="Proteomes" id="UP001215598"/>
    </source>
</evidence>
<name>A0AAD7J4T6_9AGAR</name>
<feature type="transmembrane region" description="Helical" evidence="1">
    <location>
        <begin position="24"/>
        <end position="43"/>
    </location>
</feature>
<keyword evidence="1" id="KW-0472">Membrane</keyword>
<keyword evidence="3" id="KW-1185">Reference proteome</keyword>
<gene>
    <name evidence="2" type="ORF">B0H16DRAFT_1538212</name>
</gene>
<protein>
    <submittedName>
        <fullName evidence="2">Uncharacterized protein</fullName>
    </submittedName>
</protein>
<evidence type="ECO:0000256" key="1">
    <source>
        <dbReference type="SAM" id="Phobius"/>
    </source>
</evidence>
<accession>A0AAD7J4T6</accession>
<dbReference type="Proteomes" id="UP001215598">
    <property type="component" value="Unassembled WGS sequence"/>
</dbReference>
<sequence length="191" mass="22254">MKDKTSQILSVVSLVLLPFIPNDILRYIMLVFAPISFTAYHLYDNTPHRWVAKLDTSVEEIGAVFDVAVTECGRDPRFLCETGLKLTEINYTLSTLRARKISMKYIPWKAYPYELITIAWSINDCRRNMEDLRSSIWLALEESRQQMFKEDIDHRLATLANVFPPARGQQSLTQRRSWTRIIRPTNEQPCV</sequence>
<proteinExistence type="predicted"/>
<dbReference type="EMBL" id="JARKIB010000045">
    <property type="protein sequence ID" value="KAJ7757132.1"/>
    <property type="molecule type" value="Genomic_DNA"/>
</dbReference>